<evidence type="ECO:0000313" key="2">
    <source>
        <dbReference type="Proteomes" id="UP001260072"/>
    </source>
</evidence>
<reference evidence="2" key="1">
    <citation type="submission" date="2023-07" db="EMBL/GenBank/DDBJ databases">
        <title>Description of three actinobacteria isolated from air of manufacturing shop in a pharmaceutical factory.</title>
        <authorList>
            <person name="Zhang D.-F."/>
        </authorList>
    </citation>
    <scope>NUCLEOTIDE SEQUENCE [LARGE SCALE GENOMIC DNA]</scope>
    <source>
        <strain evidence="2">CCTCC AB 2011122</strain>
    </source>
</reference>
<keyword evidence="2" id="KW-1185">Reference proteome</keyword>
<comment type="caution">
    <text evidence="1">The sequence shown here is derived from an EMBL/GenBank/DDBJ whole genome shotgun (WGS) entry which is preliminary data.</text>
</comment>
<protein>
    <submittedName>
        <fullName evidence="1">Uncharacterized protein</fullName>
    </submittedName>
</protein>
<dbReference type="EMBL" id="JAVKGS010000002">
    <property type="protein sequence ID" value="MDR5691869.1"/>
    <property type="molecule type" value="Genomic_DNA"/>
</dbReference>
<sequence>MAARAASRARADLAELQRSGAPLAELLATAELVDSTARDAGRAVRMALGLARRLDYLLDPPPAGTVRVRG</sequence>
<gene>
    <name evidence="1" type="ORF">RH861_07300</name>
</gene>
<proteinExistence type="predicted"/>
<name>A0ABU1FJC4_9MICO</name>
<accession>A0ABU1FJC4</accession>
<dbReference type="Proteomes" id="UP001260072">
    <property type="component" value="Unassembled WGS sequence"/>
</dbReference>
<dbReference type="RefSeq" id="WP_310520454.1">
    <property type="nucleotide sequence ID" value="NZ_BAABBS010000002.1"/>
</dbReference>
<organism evidence="1 2">
    <name type="scientific">Agromyces indicus</name>
    <dbReference type="NCBI Taxonomy" id="758919"/>
    <lineage>
        <taxon>Bacteria</taxon>
        <taxon>Bacillati</taxon>
        <taxon>Actinomycetota</taxon>
        <taxon>Actinomycetes</taxon>
        <taxon>Micrococcales</taxon>
        <taxon>Microbacteriaceae</taxon>
        <taxon>Agromyces</taxon>
    </lineage>
</organism>
<evidence type="ECO:0000313" key="1">
    <source>
        <dbReference type="EMBL" id="MDR5691869.1"/>
    </source>
</evidence>